<reference evidence="1" key="1">
    <citation type="submission" date="2023-04" db="EMBL/GenBank/DDBJ databases">
        <title>A chromosome-level genome assembly of the parasitoid wasp Eretmocerus hayati.</title>
        <authorList>
            <person name="Zhong Y."/>
            <person name="Liu S."/>
            <person name="Liu Y."/>
        </authorList>
    </citation>
    <scope>NUCLEOTIDE SEQUENCE</scope>
    <source>
        <strain evidence="1">ZJU_SS_LIU_2023</strain>
    </source>
</reference>
<accession>A0ACC2PIH1</accession>
<protein>
    <submittedName>
        <fullName evidence="1">Uncharacterized protein</fullName>
    </submittedName>
</protein>
<comment type="caution">
    <text evidence="1">The sequence shown here is derived from an EMBL/GenBank/DDBJ whole genome shotgun (WGS) entry which is preliminary data.</text>
</comment>
<gene>
    <name evidence="1" type="ORF">QAD02_019050</name>
</gene>
<evidence type="ECO:0000313" key="1">
    <source>
        <dbReference type="EMBL" id="KAJ8683258.1"/>
    </source>
</evidence>
<keyword evidence="2" id="KW-1185">Reference proteome</keyword>
<dbReference type="Proteomes" id="UP001239111">
    <property type="component" value="Chromosome 1"/>
</dbReference>
<proteinExistence type="predicted"/>
<sequence length="2988" mass="328753">MLWQYIFFTFVSLAVIHVVGSSEASEESDQPQEPSDDLEVNDQPYHKNKKKIGSQSTYTEHLKGYEPPENCGLDNLHVPSNGDLKCKTKTRGCIATCLSGFVFPRGESEILIKCRRGKWEFQDGYKSVPDCVPVCSPECQNNGICIANDHCDCPENFSGPQCQFEDKPCLNPPPSVNNAQRKCSTKSCTVTCLDQFVFPDGSSVANLVCKYGDWQPTKSNWVTIPDCQPTCKPPCQNGGVCLSLNACDCPQDFVGSQCQYRSDACSISKLGFNGAVHCHSNDAETYVCDSLSCPTGIKFEFPPAEKYVCHYETGEFEPRPVPQCLPPPGVSLSTTHSSHRTKVVNHRNFSSTSGSHYSWKSGGWSKYGQASGRLEIRGEVKPRPSSCFVWAGSHYKTFDGRVYSFESNCGHTLLKQTDGPLRISIEPTSTNCKINQPSTTSPSSELYCGDGYIIRIQAGTNAASDVFTLSSPTEISNSNTSSTKAQAEIRDAEGHVLRVPGQWGQLRLRPISHGGLSVKLDALGLGISYWPSSKSIQGGLMTQGPLIRLDAAESLWERVDGLCGDFDGDGADDLENGPHDWRIEIPDATNSEFNCGKEAYLNPSGIYCHAVTCNDEILWKEDIESTEGSGSNCSGMPKNQVAASDFCSALLKQPRYESCINSIDFANLESSCRRDYCSCGSSCACDNLVVYAQHCAQENIVPSTGWRNTSMCPMSCGEGKVYSSCAPKRELTCGSADSVELLNGISQNNDKLLKNEEISNNCEEGCVCPEGQVIHEGRCLPVSDCPCRLRGKWFEKGSKLRRDCNVCECEAGGRWKCSEALCSGRCSAIGDPHYTTFDGRRYDFMGACTYHLVKTANVSIEADNSVCSSAISEEMGLKSEDKDSEGEPTCTRSVTIRGYDALVKLKRAGEVLVNGESVSKLPLIVGHGVRVRIVSSIFIGVELPDGLEVLWDGVNRVYVNAPAHFRDKTEGLCGTFTANQRDDFLTPDGDIEQSVAAFANKWKTNERCADVKKELNHPCDQHPEKRNAAEKYCSVLKKNLFSGCHWHVDPEPFYMDCVYDMCACESSIEVCLCPTLSAYAAECAPAGVVIPWRHEVHECRVHCNGDQEYQMCGSSCTRSCADISFHPECKEECIEGCNCPPGLTLDANGECIPVAQCPCTYAGMEFKSGYREVRPGTKAQQLCTCAGGIWHCENATPEEILAYPGISQLEGSCNASAHEKLSTCAPLEAPTCYSLMKTNSNLPQDTTALALLDLSSSDKLSCKPGCVCKSGFVLDKPGGKCVAREKCPCYHGGHSYPDGSNIRRDCNDCFCEAGRWNCTDRICPGVCSLWGDSHFSSFDDKLFDVAGICDYVFAKGSLGPDESFSVTLRNGACGTTGVTCLKSLTFVVKDSHGSESVTLVRGKEFDVYADRKLRNLSPRRAGLFVFVDAPSLGLVLQWDEGTRVYFKAAPRWRGRVSGLCGNYDGDSENDFKGPMGGPSETSAALFVDAWRAGDRNCAAAEESIIAATASLSELGDSCSKRPERRAWAEAKCSVLKAENGPFSACHDELAPGEFLRRCVVDACACDDGGDCDCICTAMAAYAHECSMRGVPIRWRSQKLCPMQCDEKCSSYSSCVPSCPRDSCDSLRLSWLRGDDSAFLISSSPKLCEEDACVEGCDFKPCPRGQVYTNGSHIQCIERNECPKMTCMVIDGVQYYEGDRVKGDQCHSCYCTRSKLVCKGTPCEQLIVSTAPPLSVITVTPNTILREQTKKCTHGWTKWLNRDVPKGLSARGDHEEIPTLIELLNMEGSSICDRQNMIDIRCRTVDTKTSYKEVAETNPDLDLECSLDKGLVCSPLKQNRTCPDFEVSVLCFCEGDESTTIKTNTSTTSWSTINKQIVSVDLNDECELSEPYKVNKTDCKRYSQCSPGSGDTNVWIPKICGSGMMFNEKLQICDWPDAVISLMPECGDGVVTSIVTQLHNVSFVTSNRTEQQIAHTQDWCADGEYWDECSIRCSRTCGYFKQVLMREGICHTTKDCIPGCSPKSKLTSCSHPDDYQQDRSTCVPRSHCVCGNEIGEPLGPGEVLKISQCETCQCINNFYACDKSTCANIHDNGEQHKRVFNTTVSNNTSHQWKTTLDENSVIVVSSTISPARDCPSESSYIWILESSTPKSFTFSASTNASQEDNVDSGQLHRHTNFVTWRPLVDDVNQWLQVELDRPQPVYGIILGGDAFDDRFVTSYKVLVSDDGRLFSYVVDKDGEPFRFSGPPEAGIPVKQMLPWPVEVKALRIEPVTWHKGIAAQIELIGCAFGGLLPLSKVTELPITTPMPSIVTENVVVPVCHDQMGFDNGLMSQQQILVSSSFQDDGKSSLRLSSQGIWRPLLDSPDQFVQFDFLETRNLTGIETKGGNGIWTTLYKVYYSNDGKQWNAVMDENGSEKLFLANVDDHTKKVNYFDKTIGARLIRIVPVKWHDHIGLKAEVIGCFVPYSKPTPTPAVVTPAPRLDCKPCPGIIVTNVSDCACLESSWWNGRLCVPKQQCPCVVSHVTYEVGASFESAQCEQCVCALGGSPVCHPKRCPLCENPEERPVLLPQNGMCSCKCQRCPAGTKLCPSSGDCVDEQLWCNGVLDCPDDEGEDCPPYLRLTTNANSTMVKQTVIKYECQTTCPPGYVMVPQGNDGSLYPSHTHGNYNFTVEKTETLKSSYQYEVKTKIPAPIKKFQSRIGGEDEPVCPDFVCKLQFAQVDKVTAECQAITCPEGFQPKYDQSKSYRKKNVCDNTCVPIPQKVRVCKMVGRTITTFDSLEFKSDICNHILARDRDANRWYILVEKECDDSSCWIQLLVSVDEKLALLRTNMSAQLDGLEFGPSELLRLAAGSGDQAQSESAVFTVFRVGDALRLEMRRYPVWLILHRSGLVEVGASERLAGHVDGLCGYLDGLAENDMQTPKAELSPTVHQFVQSWLIDDGSARCGLVQVNDVSRNEFVQGEWFHFDVARGPNVSVRSGRIFSENLYPCV</sequence>
<organism evidence="1 2">
    <name type="scientific">Eretmocerus hayati</name>
    <dbReference type="NCBI Taxonomy" id="131215"/>
    <lineage>
        <taxon>Eukaryota</taxon>
        <taxon>Metazoa</taxon>
        <taxon>Ecdysozoa</taxon>
        <taxon>Arthropoda</taxon>
        <taxon>Hexapoda</taxon>
        <taxon>Insecta</taxon>
        <taxon>Pterygota</taxon>
        <taxon>Neoptera</taxon>
        <taxon>Endopterygota</taxon>
        <taxon>Hymenoptera</taxon>
        <taxon>Apocrita</taxon>
        <taxon>Proctotrupomorpha</taxon>
        <taxon>Chalcidoidea</taxon>
        <taxon>Aphelinidae</taxon>
        <taxon>Aphelininae</taxon>
        <taxon>Eretmocerus</taxon>
    </lineage>
</organism>
<dbReference type="EMBL" id="CM056741">
    <property type="protein sequence ID" value="KAJ8683258.1"/>
    <property type="molecule type" value="Genomic_DNA"/>
</dbReference>
<name>A0ACC2PIH1_9HYME</name>
<evidence type="ECO:0000313" key="2">
    <source>
        <dbReference type="Proteomes" id="UP001239111"/>
    </source>
</evidence>